<protein>
    <recommendedName>
        <fullName evidence="13">C2H2-type domain-containing protein</fullName>
    </recommendedName>
</protein>
<dbReference type="FunFam" id="3.30.160.60:FF:000417">
    <property type="entry name" value="Zinc finger protein"/>
    <property type="match status" value="1"/>
</dbReference>
<dbReference type="PANTHER" id="PTHR16515">
    <property type="entry name" value="PR DOMAIN ZINC FINGER PROTEIN"/>
    <property type="match status" value="1"/>
</dbReference>
<dbReference type="EMBL" id="JAVRJZ010000007">
    <property type="protein sequence ID" value="KAK2720767.1"/>
    <property type="molecule type" value="Genomic_DNA"/>
</dbReference>
<evidence type="ECO:0000256" key="10">
    <source>
        <dbReference type="ARBA" id="ARBA00023242"/>
    </source>
</evidence>
<organism evidence="14 15">
    <name type="scientific">Artemia franciscana</name>
    <name type="common">Brine shrimp</name>
    <name type="synonym">Artemia sanfranciscana</name>
    <dbReference type="NCBI Taxonomy" id="6661"/>
    <lineage>
        <taxon>Eukaryota</taxon>
        <taxon>Metazoa</taxon>
        <taxon>Ecdysozoa</taxon>
        <taxon>Arthropoda</taxon>
        <taxon>Crustacea</taxon>
        <taxon>Branchiopoda</taxon>
        <taxon>Anostraca</taxon>
        <taxon>Artemiidae</taxon>
        <taxon>Artemia</taxon>
    </lineage>
</organism>
<dbReference type="FunFam" id="3.30.160.60:FF:002343">
    <property type="entry name" value="Zinc finger protein 33A"/>
    <property type="match status" value="1"/>
</dbReference>
<dbReference type="GO" id="GO:0006355">
    <property type="term" value="P:regulation of DNA-templated transcription"/>
    <property type="evidence" value="ECO:0007669"/>
    <property type="project" value="UniProtKB-ARBA"/>
</dbReference>
<dbReference type="InterPro" id="IPR050331">
    <property type="entry name" value="Zinc_finger"/>
</dbReference>
<feature type="domain" description="C2H2-type" evidence="13">
    <location>
        <begin position="343"/>
        <end position="370"/>
    </location>
</feature>
<keyword evidence="7" id="KW-0805">Transcription regulation</keyword>
<feature type="domain" description="C2H2-type" evidence="13">
    <location>
        <begin position="428"/>
        <end position="455"/>
    </location>
</feature>
<feature type="domain" description="C2H2-type" evidence="13">
    <location>
        <begin position="311"/>
        <end position="339"/>
    </location>
</feature>
<gene>
    <name evidence="14" type="ORF">QYM36_004597</name>
</gene>
<comment type="caution">
    <text evidence="14">The sequence shown here is derived from an EMBL/GenBank/DDBJ whole genome shotgun (WGS) entry which is preliminary data.</text>
</comment>
<sequence length="624" mass="71539">MASSPAFGNSLIDSEDYNIAALDNSNSDDDEEETMVLIETNNSEGNEDSDASTYSEKDKLLTLVASKQAKQPVNVSGKSQLKTRTIGNIVIEKLSASSQTSRNTGSKRNLKQLSTPKEEHIFKEESETPNFHCFPCNTVFENEKEFKAHKSQHVISKKYQCQICYMDSDHQSEFFEHLKKHYEPKMEDNKQENTEIDFVTLQGTSAGWSDEEAPVEVEMKEHGETNAFWCNICHRSFGSNRSRMAHLVRVHNQQQDKQVQYQCGSCEAKFEELASLRLHMEMDHLLPSTSASAFRTTISTQEGDIVSETEAVCELCGIVAKSREALNAHKRRNHSVKKPKQYYYCQICDRNFDYKTTFNYHMRTHTGERPHVCEVCGKKFFSTGALKVHMRIHTGEKPYKCPHCDRCFRQWGDLNYHITSIHTNEKNYKCEYCGKDFARKYSLVVHIRCHTGERNYECEFCHKRFRAATYLTNHRRIHTGERPHMCAICFKTFRMRSDMKRHLLMHERDGADRNVLLAAVTDNELSNPGRKRGPKQTHIVLSRGGKNGKIGELKIDSMNTEEDQAIASLTNNENEDLLLAIGNPEAGNANGEMEMIVGDDSNPYVVKDENNQVFVWSVFTPQNQ</sequence>
<evidence type="ECO:0000256" key="2">
    <source>
        <dbReference type="ARBA" id="ARBA00006991"/>
    </source>
</evidence>
<keyword evidence="4" id="KW-0677">Repeat</keyword>
<evidence type="ECO:0000313" key="15">
    <source>
        <dbReference type="Proteomes" id="UP001187531"/>
    </source>
</evidence>
<keyword evidence="6" id="KW-0862">Zinc</keyword>
<dbReference type="Gene3D" id="3.30.160.60">
    <property type="entry name" value="Classic Zinc Finger"/>
    <property type="match status" value="7"/>
</dbReference>
<dbReference type="FunFam" id="3.30.160.60:FF:000624">
    <property type="entry name" value="zinc finger protein 697"/>
    <property type="match status" value="1"/>
</dbReference>
<dbReference type="PROSITE" id="PS50157">
    <property type="entry name" value="ZINC_FINGER_C2H2_2"/>
    <property type="match status" value="10"/>
</dbReference>
<keyword evidence="9" id="KW-0804">Transcription</keyword>
<reference evidence="14" key="1">
    <citation type="submission" date="2023-07" db="EMBL/GenBank/DDBJ databases">
        <title>Chromosome-level genome assembly of Artemia franciscana.</title>
        <authorList>
            <person name="Jo E."/>
        </authorList>
    </citation>
    <scope>NUCLEOTIDE SEQUENCE</scope>
    <source>
        <tissue evidence="14">Whole body</tissue>
    </source>
</reference>
<feature type="domain" description="C2H2-type" evidence="13">
    <location>
        <begin position="131"/>
        <end position="158"/>
    </location>
</feature>
<feature type="domain" description="C2H2-type" evidence="13">
    <location>
        <begin position="261"/>
        <end position="284"/>
    </location>
</feature>
<evidence type="ECO:0000259" key="13">
    <source>
        <dbReference type="PROSITE" id="PS50157"/>
    </source>
</evidence>
<feature type="domain" description="C2H2-type" evidence="13">
    <location>
        <begin position="228"/>
        <end position="256"/>
    </location>
</feature>
<feature type="domain" description="C2H2-type" evidence="13">
    <location>
        <begin position="399"/>
        <end position="427"/>
    </location>
</feature>
<evidence type="ECO:0000256" key="12">
    <source>
        <dbReference type="SAM" id="MobiDB-lite"/>
    </source>
</evidence>
<feature type="region of interest" description="Disordered" evidence="12">
    <location>
        <begin position="20"/>
        <end position="54"/>
    </location>
</feature>
<dbReference type="PANTHER" id="PTHR16515:SF49">
    <property type="entry name" value="GASTRULA ZINC FINGER PROTEIN XLCGF49.1-LIKE-RELATED"/>
    <property type="match status" value="1"/>
</dbReference>
<dbReference type="GO" id="GO:0005634">
    <property type="term" value="C:nucleus"/>
    <property type="evidence" value="ECO:0007669"/>
    <property type="project" value="UniProtKB-SubCell"/>
</dbReference>
<proteinExistence type="inferred from homology"/>
<evidence type="ECO:0000256" key="4">
    <source>
        <dbReference type="ARBA" id="ARBA00022737"/>
    </source>
</evidence>
<keyword evidence="3" id="KW-0479">Metal-binding</keyword>
<dbReference type="FunFam" id="3.30.160.60:FF:000075">
    <property type="entry name" value="Putative zinc finger protein 536"/>
    <property type="match status" value="1"/>
</dbReference>
<evidence type="ECO:0000256" key="1">
    <source>
        <dbReference type="ARBA" id="ARBA00004123"/>
    </source>
</evidence>
<evidence type="ECO:0000256" key="5">
    <source>
        <dbReference type="ARBA" id="ARBA00022771"/>
    </source>
</evidence>
<evidence type="ECO:0000313" key="14">
    <source>
        <dbReference type="EMBL" id="KAK2720769.1"/>
    </source>
</evidence>
<name>A0AA88I3B6_ARTSF</name>
<dbReference type="EMBL" id="JAVRJZ010000007">
    <property type="protein sequence ID" value="KAK2720769.1"/>
    <property type="molecule type" value="Genomic_DNA"/>
</dbReference>
<dbReference type="AlphaFoldDB" id="A0AA88I3B6"/>
<evidence type="ECO:0000256" key="9">
    <source>
        <dbReference type="ARBA" id="ARBA00023163"/>
    </source>
</evidence>
<comment type="similarity">
    <text evidence="2">Belongs to the krueppel C2H2-type zinc-finger protein family.</text>
</comment>
<evidence type="ECO:0000256" key="11">
    <source>
        <dbReference type="PROSITE-ProRule" id="PRU00042"/>
    </source>
</evidence>
<keyword evidence="10" id="KW-0539">Nucleus</keyword>
<dbReference type="EMBL" id="JAVRJZ010000007">
    <property type="protein sequence ID" value="KAK2720770.1"/>
    <property type="molecule type" value="Genomic_DNA"/>
</dbReference>
<accession>A0AA88I3B6</accession>
<dbReference type="FunFam" id="3.30.160.60:FF:000446">
    <property type="entry name" value="Zinc finger protein"/>
    <property type="match status" value="1"/>
</dbReference>
<keyword evidence="8" id="KW-0238">DNA-binding</keyword>
<evidence type="ECO:0000256" key="6">
    <source>
        <dbReference type="ARBA" id="ARBA00022833"/>
    </source>
</evidence>
<dbReference type="PROSITE" id="PS00028">
    <property type="entry name" value="ZINC_FINGER_C2H2_1"/>
    <property type="match status" value="9"/>
</dbReference>
<dbReference type="EMBL" id="JAVRJZ010000007">
    <property type="protein sequence ID" value="KAK2720768.1"/>
    <property type="molecule type" value="Genomic_DNA"/>
</dbReference>
<keyword evidence="15" id="KW-1185">Reference proteome</keyword>
<feature type="domain" description="C2H2-type" evidence="13">
    <location>
        <begin position="484"/>
        <end position="511"/>
    </location>
</feature>
<keyword evidence="5 11" id="KW-0863">Zinc-finger</keyword>
<dbReference type="Pfam" id="PF00096">
    <property type="entry name" value="zf-C2H2"/>
    <property type="match status" value="6"/>
</dbReference>
<dbReference type="SMART" id="SM00355">
    <property type="entry name" value="ZnF_C2H2"/>
    <property type="match status" value="11"/>
</dbReference>
<evidence type="ECO:0000256" key="7">
    <source>
        <dbReference type="ARBA" id="ARBA00023015"/>
    </source>
</evidence>
<evidence type="ECO:0000256" key="3">
    <source>
        <dbReference type="ARBA" id="ARBA00022723"/>
    </source>
</evidence>
<dbReference type="GO" id="GO:0008270">
    <property type="term" value="F:zinc ion binding"/>
    <property type="evidence" value="ECO:0007669"/>
    <property type="project" value="UniProtKB-KW"/>
</dbReference>
<evidence type="ECO:0000256" key="8">
    <source>
        <dbReference type="ARBA" id="ARBA00023125"/>
    </source>
</evidence>
<dbReference type="InterPro" id="IPR036236">
    <property type="entry name" value="Znf_C2H2_sf"/>
</dbReference>
<dbReference type="Proteomes" id="UP001187531">
    <property type="component" value="Unassembled WGS sequence"/>
</dbReference>
<dbReference type="GO" id="GO:0003677">
    <property type="term" value="F:DNA binding"/>
    <property type="evidence" value="ECO:0007669"/>
    <property type="project" value="UniProtKB-KW"/>
</dbReference>
<feature type="domain" description="C2H2-type" evidence="13">
    <location>
        <begin position="456"/>
        <end position="483"/>
    </location>
</feature>
<dbReference type="SUPFAM" id="SSF57667">
    <property type="entry name" value="beta-beta-alpha zinc fingers"/>
    <property type="match status" value="4"/>
</dbReference>
<feature type="domain" description="C2H2-type" evidence="13">
    <location>
        <begin position="371"/>
        <end position="398"/>
    </location>
</feature>
<comment type="subcellular location">
    <subcellularLocation>
        <location evidence="1">Nucleus</location>
    </subcellularLocation>
</comment>
<dbReference type="InterPro" id="IPR013087">
    <property type="entry name" value="Znf_C2H2_type"/>
</dbReference>